<dbReference type="PROSITE" id="PS51352">
    <property type="entry name" value="THIOREDOXIN_2"/>
    <property type="match status" value="1"/>
</dbReference>
<dbReference type="STRING" id="445961.IW15_21995"/>
<organism evidence="3 4">
    <name type="scientific">Chryseobacterium soli</name>
    <dbReference type="NCBI Taxonomy" id="445961"/>
    <lineage>
        <taxon>Bacteria</taxon>
        <taxon>Pseudomonadati</taxon>
        <taxon>Bacteroidota</taxon>
        <taxon>Flavobacteriia</taxon>
        <taxon>Flavobacteriales</taxon>
        <taxon>Weeksellaceae</taxon>
        <taxon>Chryseobacterium group</taxon>
        <taxon>Chryseobacterium</taxon>
    </lineage>
</organism>
<sequence length="172" mass="19375">MSILRIPVGPNDHVIGDIDTAKIVLVEYGDYQCPYCGHAFPLVKRFIEEYADDVAFVFRNFPLTDAHQYAMAAATIAEAAGKQGKFWEMHDLIYSNQNILNEEMLKGYVTALQLDVNKIENDITTSDLQDKIEADFEGGVRSGVNGTPSFFVNNQKWEDYDGTYDSFIELVS</sequence>
<dbReference type="InterPro" id="IPR013766">
    <property type="entry name" value="Thioredoxin_domain"/>
</dbReference>
<dbReference type="SUPFAM" id="SSF52833">
    <property type="entry name" value="Thioredoxin-like"/>
    <property type="match status" value="1"/>
</dbReference>
<evidence type="ECO:0000313" key="3">
    <source>
        <dbReference type="EMBL" id="KFF09925.1"/>
    </source>
</evidence>
<reference evidence="3 4" key="1">
    <citation type="submission" date="2014-07" db="EMBL/GenBank/DDBJ databases">
        <title>Genome of Chryseobacterium soli DSM 19298.</title>
        <authorList>
            <person name="Stropko S.J."/>
            <person name="Pipes S.E."/>
            <person name="Newman J."/>
        </authorList>
    </citation>
    <scope>NUCLEOTIDE SEQUENCE [LARGE SCALE GENOMIC DNA]</scope>
    <source>
        <strain evidence="3 4">DSM 19298</strain>
    </source>
</reference>
<dbReference type="RefSeq" id="WP_034715451.1">
    <property type="nucleotide sequence ID" value="NZ_JPRH01000015.1"/>
</dbReference>
<dbReference type="eggNOG" id="COG1651">
    <property type="taxonomic scope" value="Bacteria"/>
</dbReference>
<comment type="caution">
    <text evidence="3">The sequence shown here is derived from an EMBL/GenBank/DDBJ whole genome shotgun (WGS) entry which is preliminary data.</text>
</comment>
<proteinExistence type="inferred from homology"/>
<evidence type="ECO:0000313" key="4">
    <source>
        <dbReference type="Proteomes" id="UP000028705"/>
    </source>
</evidence>
<evidence type="ECO:0000259" key="2">
    <source>
        <dbReference type="PROSITE" id="PS51352"/>
    </source>
</evidence>
<dbReference type="Proteomes" id="UP000028705">
    <property type="component" value="Unassembled WGS sequence"/>
</dbReference>
<comment type="similarity">
    <text evidence="1">Belongs to the thioredoxin family. DsbA subfamily.</text>
</comment>
<dbReference type="PANTHER" id="PTHR13887">
    <property type="entry name" value="GLUTATHIONE S-TRANSFERASE KAPPA"/>
    <property type="match status" value="1"/>
</dbReference>
<dbReference type="PANTHER" id="PTHR13887:SF55">
    <property type="entry name" value="SLR0313 PROTEIN"/>
    <property type="match status" value="1"/>
</dbReference>
<dbReference type="OrthoDB" id="117402at2"/>
<gene>
    <name evidence="3" type="ORF">IW15_21995</name>
</gene>
<dbReference type="InterPro" id="IPR036249">
    <property type="entry name" value="Thioredoxin-like_sf"/>
</dbReference>
<dbReference type="Pfam" id="PF13462">
    <property type="entry name" value="Thioredoxin_4"/>
    <property type="match status" value="1"/>
</dbReference>
<accession>A0A085ZZR1</accession>
<dbReference type="AlphaFoldDB" id="A0A085ZZR1"/>
<feature type="domain" description="Thioredoxin" evidence="2">
    <location>
        <begin position="1"/>
        <end position="137"/>
    </location>
</feature>
<dbReference type="InterPro" id="IPR012336">
    <property type="entry name" value="Thioredoxin-like_fold"/>
</dbReference>
<evidence type="ECO:0000256" key="1">
    <source>
        <dbReference type="ARBA" id="ARBA00005791"/>
    </source>
</evidence>
<dbReference type="Gene3D" id="3.40.30.10">
    <property type="entry name" value="Glutaredoxin"/>
    <property type="match status" value="1"/>
</dbReference>
<name>A0A085ZZR1_9FLAO</name>
<keyword evidence="4" id="KW-1185">Reference proteome</keyword>
<dbReference type="EMBL" id="JPRH01000015">
    <property type="protein sequence ID" value="KFF09925.1"/>
    <property type="molecule type" value="Genomic_DNA"/>
</dbReference>
<protein>
    <submittedName>
        <fullName evidence="3">DSBA oxidoreductase</fullName>
    </submittedName>
</protein>